<keyword evidence="1" id="KW-1133">Transmembrane helix</keyword>
<reference evidence="2" key="1">
    <citation type="submission" date="2020-04" db="EMBL/GenBank/DDBJ databases">
        <authorList>
            <person name="Chiriac C."/>
            <person name="Salcher M."/>
            <person name="Ghai R."/>
            <person name="Kavagutti S V."/>
        </authorList>
    </citation>
    <scope>NUCLEOTIDE SEQUENCE</scope>
</reference>
<sequence>MDKVRDRTNVELIISLVVVTITIFGSTLFLYLHSSTQIDSLRESTDKHLTAIQEEMKDFHGRLCAIEERNRK</sequence>
<accession>A0A6J5KZX6</accession>
<evidence type="ECO:0000313" key="2">
    <source>
        <dbReference type="EMBL" id="CAB4126513.1"/>
    </source>
</evidence>
<organism evidence="2">
    <name type="scientific">uncultured Caudovirales phage</name>
    <dbReference type="NCBI Taxonomy" id="2100421"/>
    <lineage>
        <taxon>Viruses</taxon>
        <taxon>Duplodnaviria</taxon>
        <taxon>Heunggongvirae</taxon>
        <taxon>Uroviricota</taxon>
        <taxon>Caudoviricetes</taxon>
        <taxon>Peduoviridae</taxon>
        <taxon>Maltschvirus</taxon>
        <taxon>Maltschvirus maltsch</taxon>
    </lineage>
</organism>
<proteinExistence type="predicted"/>
<keyword evidence="1" id="KW-0472">Membrane</keyword>
<dbReference type="EMBL" id="LR796205">
    <property type="protein sequence ID" value="CAB4126513.1"/>
    <property type="molecule type" value="Genomic_DNA"/>
</dbReference>
<protein>
    <submittedName>
        <fullName evidence="2">Uncharacterized protein</fullName>
    </submittedName>
</protein>
<keyword evidence="1" id="KW-0812">Transmembrane</keyword>
<evidence type="ECO:0000256" key="1">
    <source>
        <dbReference type="SAM" id="Phobius"/>
    </source>
</evidence>
<name>A0A6J5KZX6_9CAUD</name>
<feature type="transmembrane region" description="Helical" evidence="1">
    <location>
        <begin position="12"/>
        <end position="32"/>
    </location>
</feature>
<gene>
    <name evidence="2" type="ORF">UFOVP80_12</name>
</gene>